<feature type="compositionally biased region" description="Basic residues" evidence="14">
    <location>
        <begin position="376"/>
        <end position="385"/>
    </location>
</feature>
<dbReference type="GeneID" id="114790154"/>
<keyword evidence="5 12" id="KW-0853">WD repeat</keyword>
<name>A0AAY4CJW6_9TELE</name>
<dbReference type="PROSITE" id="PS50086">
    <property type="entry name" value="TBC_RABGAP"/>
    <property type="match status" value="1"/>
</dbReference>
<gene>
    <name evidence="16" type="primary">TBC1D31</name>
</gene>
<dbReference type="GO" id="GO:0036064">
    <property type="term" value="C:ciliary basal body"/>
    <property type="evidence" value="ECO:0007669"/>
    <property type="project" value="TreeGrafter"/>
</dbReference>
<evidence type="ECO:0000256" key="12">
    <source>
        <dbReference type="PROSITE-ProRule" id="PRU00221"/>
    </source>
</evidence>
<keyword evidence="9" id="KW-0206">Cytoskeleton</keyword>
<dbReference type="GeneTree" id="ENSGT00940000153859"/>
<feature type="region of interest" description="Disordered" evidence="14">
    <location>
        <begin position="953"/>
        <end position="1004"/>
    </location>
</feature>
<dbReference type="PROSITE" id="PS50082">
    <property type="entry name" value="WD_REPEATS_2"/>
    <property type="match status" value="1"/>
</dbReference>
<feature type="domain" description="Rab-GAP TBC" evidence="15">
    <location>
        <begin position="420"/>
        <end position="595"/>
    </location>
</feature>
<feature type="coiled-coil region" evidence="13">
    <location>
        <begin position="691"/>
        <end position="774"/>
    </location>
</feature>
<evidence type="ECO:0000256" key="7">
    <source>
        <dbReference type="ARBA" id="ARBA00022794"/>
    </source>
</evidence>
<dbReference type="InterPro" id="IPR015943">
    <property type="entry name" value="WD40/YVTN_repeat-like_dom_sf"/>
</dbReference>
<evidence type="ECO:0000256" key="4">
    <source>
        <dbReference type="ARBA" id="ARBA00022490"/>
    </source>
</evidence>
<keyword evidence="6" id="KW-0677">Repeat</keyword>
<evidence type="ECO:0000256" key="3">
    <source>
        <dbReference type="ARBA" id="ARBA00014199"/>
    </source>
</evidence>
<dbReference type="Pfam" id="PF00566">
    <property type="entry name" value="RabGAP-TBC"/>
    <property type="match status" value="1"/>
</dbReference>
<evidence type="ECO:0000256" key="14">
    <source>
        <dbReference type="SAM" id="MobiDB-lite"/>
    </source>
</evidence>
<evidence type="ECO:0000259" key="15">
    <source>
        <dbReference type="PROSITE" id="PS50086"/>
    </source>
</evidence>
<comment type="subcellular location">
    <subcellularLocation>
        <location evidence="1">Cytoplasm</location>
        <location evidence="1">Cytoskeleton</location>
        <location evidence="1">Cilium basal body</location>
    </subcellularLocation>
    <subcellularLocation>
        <location evidence="2">Cytoplasm</location>
        <location evidence="2">Cytoskeleton</location>
        <location evidence="2">Microtubule organizing center</location>
        <location evidence="2">Centrosome</location>
        <location evidence="2">Centriolar satellite</location>
    </subcellularLocation>
</comment>
<dbReference type="PANTHER" id="PTHR19853">
    <property type="entry name" value="WD REPEAT CONTAINING PROTEIN 3 WDR3"/>
    <property type="match status" value="1"/>
</dbReference>
<keyword evidence="4" id="KW-0963">Cytoplasm</keyword>
<dbReference type="SUPFAM" id="SSF47923">
    <property type="entry name" value="Ypt/Rab-GAP domain of gyp1p"/>
    <property type="match status" value="1"/>
</dbReference>
<organism evidence="16 17">
    <name type="scientific">Denticeps clupeoides</name>
    <name type="common">denticle herring</name>
    <dbReference type="NCBI Taxonomy" id="299321"/>
    <lineage>
        <taxon>Eukaryota</taxon>
        <taxon>Metazoa</taxon>
        <taxon>Chordata</taxon>
        <taxon>Craniata</taxon>
        <taxon>Vertebrata</taxon>
        <taxon>Euteleostomi</taxon>
        <taxon>Actinopterygii</taxon>
        <taxon>Neopterygii</taxon>
        <taxon>Teleostei</taxon>
        <taxon>Clupei</taxon>
        <taxon>Clupeiformes</taxon>
        <taxon>Denticipitoidei</taxon>
        <taxon>Denticipitidae</taxon>
        <taxon>Denticeps</taxon>
    </lineage>
</organism>
<dbReference type="GO" id="GO:0060271">
    <property type="term" value="P:cilium assembly"/>
    <property type="evidence" value="ECO:0007669"/>
    <property type="project" value="UniProtKB-ARBA"/>
</dbReference>
<evidence type="ECO:0000256" key="5">
    <source>
        <dbReference type="ARBA" id="ARBA00022574"/>
    </source>
</evidence>
<reference evidence="16" key="2">
    <citation type="submission" date="2025-08" db="UniProtKB">
        <authorList>
            <consortium name="Ensembl"/>
        </authorList>
    </citation>
    <scope>IDENTIFICATION</scope>
</reference>
<reference evidence="16 17" key="1">
    <citation type="submission" date="2020-06" db="EMBL/GenBank/DDBJ databases">
        <authorList>
            <consortium name="Wellcome Sanger Institute Data Sharing"/>
        </authorList>
    </citation>
    <scope>NUCLEOTIDE SEQUENCE [LARGE SCALE GENOMIC DNA]</scope>
</reference>
<dbReference type="InterPro" id="IPR036322">
    <property type="entry name" value="WD40_repeat_dom_sf"/>
</dbReference>
<evidence type="ECO:0000256" key="9">
    <source>
        <dbReference type="ARBA" id="ARBA00023212"/>
    </source>
</evidence>
<dbReference type="InterPro" id="IPR051570">
    <property type="entry name" value="TBC1_cilium_biogenesis"/>
</dbReference>
<evidence type="ECO:0000256" key="11">
    <source>
        <dbReference type="ARBA" id="ARBA00034464"/>
    </source>
</evidence>
<dbReference type="FunFam" id="2.130.10.10:FF:000185">
    <property type="entry name" value="TBC1 domain family member 31 isoform X1"/>
    <property type="match status" value="1"/>
</dbReference>
<feature type="coiled-coil region" evidence="13">
    <location>
        <begin position="885"/>
        <end position="922"/>
    </location>
</feature>
<reference evidence="16" key="3">
    <citation type="submission" date="2025-09" db="UniProtKB">
        <authorList>
            <consortium name="Ensembl"/>
        </authorList>
    </citation>
    <scope>IDENTIFICATION</scope>
</reference>
<dbReference type="InterPro" id="IPR001680">
    <property type="entry name" value="WD40_rpt"/>
</dbReference>
<evidence type="ECO:0000313" key="16">
    <source>
        <dbReference type="Ensembl" id="ENSDCDP00010032851.1"/>
    </source>
</evidence>
<proteinExistence type="predicted"/>
<evidence type="ECO:0000256" key="13">
    <source>
        <dbReference type="SAM" id="Coils"/>
    </source>
</evidence>
<dbReference type="Gene3D" id="2.130.10.10">
    <property type="entry name" value="YVTN repeat-like/Quinoprotein amine dehydrogenase"/>
    <property type="match status" value="2"/>
</dbReference>
<dbReference type="SUPFAM" id="SSF50978">
    <property type="entry name" value="WD40 repeat-like"/>
    <property type="match status" value="1"/>
</dbReference>
<accession>A0AAY4CJW6</accession>
<feature type="repeat" description="WD" evidence="12">
    <location>
        <begin position="122"/>
        <end position="162"/>
    </location>
</feature>
<protein>
    <recommendedName>
        <fullName evidence="3">TBC1 domain family member 31</fullName>
    </recommendedName>
</protein>
<dbReference type="AlphaFoldDB" id="A0AAY4CJW6"/>
<dbReference type="GO" id="GO:0060090">
    <property type="term" value="F:molecular adaptor activity"/>
    <property type="evidence" value="ECO:0007669"/>
    <property type="project" value="UniProtKB-ARBA"/>
</dbReference>
<comment type="function">
    <text evidence="11">Molecular adapter which is involved in cilium biogenesis. Part of a functional complex including OFD1 a centriolar protein involved in cilium assembly. Could regulate the cAMP-dependent phosphorylation of OFD1, and its subsequent ubiquitination by PJA2 which ultimately leads to its proteasomal degradation.</text>
</comment>
<dbReference type="Pfam" id="PF00400">
    <property type="entry name" value="WD40"/>
    <property type="match status" value="1"/>
</dbReference>
<evidence type="ECO:0000256" key="10">
    <source>
        <dbReference type="ARBA" id="ARBA00023273"/>
    </source>
</evidence>
<evidence type="ECO:0000256" key="6">
    <source>
        <dbReference type="ARBA" id="ARBA00022737"/>
    </source>
</evidence>
<keyword evidence="17" id="KW-1185">Reference proteome</keyword>
<dbReference type="InterPro" id="IPR000195">
    <property type="entry name" value="Rab-GAP-TBC_dom"/>
</dbReference>
<dbReference type="SMART" id="SM00320">
    <property type="entry name" value="WD40"/>
    <property type="match status" value="7"/>
</dbReference>
<dbReference type="FunFam" id="1.10.472.80:FF:000022">
    <property type="entry name" value="TBC1 domain family, member 31"/>
    <property type="match status" value="1"/>
</dbReference>
<evidence type="ECO:0000256" key="2">
    <source>
        <dbReference type="ARBA" id="ARBA00004607"/>
    </source>
</evidence>
<evidence type="ECO:0000256" key="1">
    <source>
        <dbReference type="ARBA" id="ARBA00004120"/>
    </source>
</evidence>
<dbReference type="RefSeq" id="XP_028835773.1">
    <property type="nucleotide sequence ID" value="XM_028979940.1"/>
</dbReference>
<feature type="region of interest" description="Disordered" evidence="14">
    <location>
        <begin position="368"/>
        <end position="406"/>
    </location>
</feature>
<sequence length="1041" mass="120101">MQTVDVGSKEDGKLWYRKPNPSLSNGILVSVIRSAAAHGNRSVRFLQATFDTTGDSFLAADHHGNIYVFDITQNRFQLVQRTGQACTALAFTLRRTSEYLVALADYSIKCFDKDTKQLVSWMRGHEGAVSSISVHSSGRYAISTSSDTAQLWDLDTFQRKRKLNIRQSVGIQKVFFLPRSNTILSCFSDDSIFAWESDTLFCKYQLPVPQKEPRMHHKAFAVTQDGKTLAVGGRSSLIHLWCLDSQKLMRVAQMPPNVRTVRHLEFLPDSFDRGSSQILGILSQDGIMRFTNIQTFKPLFEIGSIDNGITGVSICSKGRHIVTVIDSGALNIYSVENLTREVNKPPKPLVMMGTQGSENSRATVKVQAGTVQRPAKTPRRVHPAKKLQPPAVITGDGPETGQRDGLSKKRLQKVLKAFGEYPSKYRMFVWRSLLCLPENHCAFSSLMQKGVHPAFVTLHERYPIKSPKLQRGLQRVLSALAHWSAIFGETDYLPLVAFPFVKLFQNNPLICFEVVATVIVNWCQHWFEYFPNPPLNVLSMVENVLAHHDKSLLQHFVNCGITSQMYAWPLLETLFSEVLTQDEWLRLFDNIFSNHPSFLLMAVVAYIACCRAPLLQLTLREDFEYFFHHRNNFAISEMIKEAYHLMDSTQADIHPRCMLTDFEPLTAGQYPVFNKYPTFIVEYQSKERERIRQQELEYLRERQAVQELRSEAVRQQAEDEAWYVQQELLQQAEEQRRRILQQEEEKLTEQRARLAAMKRELKVKELQMVDAARRRFLKHQQDQRKIQLRRLDDEIQRKMALRDQETAAAVQDVEVRQMELDAQRHVFEQQLTKEQERVNQGVTAEIDTWRRRAELDETTFQNLLQSDTDLSQETKRVLEASLTEAEQLDADLQWKTEVLKRLEKADAEQQKHHQHLAELNRETRAKEEELVHIMMKMEDKKWDEVSLKRAELEKEKRSAAETLDSQSERNLGPPCSSRRLLNKPEFSKSLNKQPCSVNSSGFSLDRGRAELDHKERELMQVVRDLRQKMARNGAEYSSSSR</sequence>
<dbReference type="InterPro" id="IPR035969">
    <property type="entry name" value="Rab-GAP_TBC_sf"/>
</dbReference>
<dbReference type="Gene3D" id="1.10.472.80">
    <property type="entry name" value="Ypt/Rab-GAP domain of gyp1p, domain 3"/>
    <property type="match status" value="1"/>
</dbReference>
<evidence type="ECO:0000313" key="17">
    <source>
        <dbReference type="Proteomes" id="UP000694580"/>
    </source>
</evidence>
<keyword evidence="8 13" id="KW-0175">Coiled coil</keyword>
<dbReference type="Ensembl" id="ENSDCDT00010040738.1">
    <property type="protein sequence ID" value="ENSDCDP00010032851.1"/>
    <property type="gene ID" value="ENSDCDG00010020976.1"/>
</dbReference>
<dbReference type="GO" id="GO:0034451">
    <property type="term" value="C:centriolar satellite"/>
    <property type="evidence" value="ECO:0007669"/>
    <property type="project" value="UniProtKB-SubCell"/>
</dbReference>
<feature type="compositionally biased region" description="Polar residues" evidence="14">
    <location>
        <begin position="988"/>
        <end position="1002"/>
    </location>
</feature>
<dbReference type="PANTHER" id="PTHR19853:SF1">
    <property type="entry name" value="TBC1 DOMAIN FAMILY MEMBER 31"/>
    <property type="match status" value="1"/>
</dbReference>
<keyword evidence="7" id="KW-0970">Cilium biogenesis/degradation</keyword>
<evidence type="ECO:0000256" key="8">
    <source>
        <dbReference type="ARBA" id="ARBA00023054"/>
    </source>
</evidence>
<dbReference type="Proteomes" id="UP000694580">
    <property type="component" value="Chromosome 5"/>
</dbReference>
<keyword evidence="10" id="KW-0966">Cell projection</keyword>